<name>A0ACC2BPX9_DIPCM</name>
<dbReference type="EMBL" id="CM055105">
    <property type="protein sequence ID" value="KAJ7531786.1"/>
    <property type="molecule type" value="Genomic_DNA"/>
</dbReference>
<gene>
    <name evidence="1" type="ORF">O6H91_14G058300</name>
</gene>
<evidence type="ECO:0000313" key="2">
    <source>
        <dbReference type="Proteomes" id="UP001162992"/>
    </source>
</evidence>
<keyword evidence="2" id="KW-1185">Reference proteome</keyword>
<proteinExistence type="predicted"/>
<dbReference type="Proteomes" id="UP001162992">
    <property type="component" value="Chromosome 14"/>
</dbReference>
<comment type="caution">
    <text evidence="1">The sequence shown here is derived from an EMBL/GenBank/DDBJ whole genome shotgun (WGS) entry which is preliminary data.</text>
</comment>
<accession>A0ACC2BPX9</accession>
<evidence type="ECO:0000313" key="1">
    <source>
        <dbReference type="EMBL" id="KAJ7531786.1"/>
    </source>
</evidence>
<organism evidence="1 2">
    <name type="scientific">Diphasiastrum complanatum</name>
    <name type="common">Issler's clubmoss</name>
    <name type="synonym">Lycopodium complanatum</name>
    <dbReference type="NCBI Taxonomy" id="34168"/>
    <lineage>
        <taxon>Eukaryota</taxon>
        <taxon>Viridiplantae</taxon>
        <taxon>Streptophyta</taxon>
        <taxon>Embryophyta</taxon>
        <taxon>Tracheophyta</taxon>
        <taxon>Lycopodiopsida</taxon>
        <taxon>Lycopodiales</taxon>
        <taxon>Lycopodiaceae</taxon>
        <taxon>Lycopodioideae</taxon>
        <taxon>Diphasiastrum</taxon>
    </lineage>
</organism>
<protein>
    <submittedName>
        <fullName evidence="1">Uncharacterized protein</fullName>
    </submittedName>
</protein>
<reference evidence="2" key="1">
    <citation type="journal article" date="2024" name="Proc. Natl. Acad. Sci. U.S.A.">
        <title>Extraordinary preservation of gene collinearity over three hundred million years revealed in homosporous lycophytes.</title>
        <authorList>
            <person name="Li C."/>
            <person name="Wickell D."/>
            <person name="Kuo L.Y."/>
            <person name="Chen X."/>
            <person name="Nie B."/>
            <person name="Liao X."/>
            <person name="Peng D."/>
            <person name="Ji J."/>
            <person name="Jenkins J."/>
            <person name="Williams M."/>
            <person name="Shu S."/>
            <person name="Plott C."/>
            <person name="Barry K."/>
            <person name="Rajasekar S."/>
            <person name="Grimwood J."/>
            <person name="Han X."/>
            <person name="Sun S."/>
            <person name="Hou Z."/>
            <person name="He W."/>
            <person name="Dai G."/>
            <person name="Sun C."/>
            <person name="Schmutz J."/>
            <person name="Leebens-Mack J.H."/>
            <person name="Li F.W."/>
            <person name="Wang L."/>
        </authorList>
    </citation>
    <scope>NUCLEOTIDE SEQUENCE [LARGE SCALE GENOMIC DNA]</scope>
    <source>
        <strain evidence="2">cv. PW_Plant_1</strain>
    </source>
</reference>
<sequence length="213" mass="24221">MGTLVGHMAPGVGFVLIGLWHLFNTIRNYAQSPWDFETRPWFPTKAKGKLKYMELYLIMFGSSLSIAAELFICPEKHQPLADDWSIPSEHLNNFEHSSICLFFLLYATVALCASCLRMQVPSGLLHVLAAFAFSQELLLFHLHSADHMGLEGQYHWLLQLVVFVCLCCTLLEITVPHSFLVALIRSMAVFFQGWWFIQTGPCSMDSSIYTNRL</sequence>